<keyword evidence="1" id="KW-0862">Zinc</keyword>
<proteinExistence type="predicted"/>
<evidence type="ECO:0000313" key="3">
    <source>
        <dbReference type="EMBL" id="KAF7823757.1"/>
    </source>
</evidence>
<dbReference type="InterPro" id="IPR025836">
    <property type="entry name" value="Zn_knuckle_CX2CX4HX4C"/>
</dbReference>
<keyword evidence="1" id="KW-0479">Metal-binding</keyword>
<dbReference type="Proteomes" id="UP000634136">
    <property type="component" value="Unassembled WGS sequence"/>
</dbReference>
<dbReference type="EMBL" id="JAAIUW010000007">
    <property type="protein sequence ID" value="KAF7823757.1"/>
    <property type="molecule type" value="Genomic_DNA"/>
</dbReference>
<evidence type="ECO:0000256" key="1">
    <source>
        <dbReference type="PROSITE-ProRule" id="PRU00047"/>
    </source>
</evidence>
<dbReference type="GO" id="GO:0003676">
    <property type="term" value="F:nucleic acid binding"/>
    <property type="evidence" value="ECO:0007669"/>
    <property type="project" value="InterPro"/>
</dbReference>
<comment type="caution">
    <text evidence="3">The sequence shown here is derived from an EMBL/GenBank/DDBJ whole genome shotgun (WGS) entry which is preliminary data.</text>
</comment>
<gene>
    <name evidence="3" type="ORF">G2W53_021901</name>
</gene>
<dbReference type="PROSITE" id="PS50158">
    <property type="entry name" value="ZF_CCHC"/>
    <property type="match status" value="1"/>
</dbReference>
<dbReference type="OrthoDB" id="1924068at2759"/>
<protein>
    <submittedName>
        <fullName evidence="3">Cysteine desulfurase mitochondrial-like</fullName>
    </submittedName>
</protein>
<sequence>MKGLIFFELKNALRKGINLGNTKDGIYWVDYRFERVPKCCYSCGVFGHEEDDCETLKMAKQRKEDFVPRDLGPWLKAGVVGRKVEWGGPNGSCEEKKEKKGVGEDNGGVQSGLVLMKEVEVVMNANKEGGVEVVGKGQKKALGTETDVSKSNTDEESYVSMLDTTMGTQNVEVNVRTGGLGSSKGWHGRRRTVYPWIW</sequence>
<reference evidence="3" key="1">
    <citation type="submission" date="2020-09" db="EMBL/GenBank/DDBJ databases">
        <title>Genome-Enabled Discovery of Anthraquinone Biosynthesis in Senna tora.</title>
        <authorList>
            <person name="Kang S.-H."/>
            <person name="Pandey R.P."/>
            <person name="Lee C.-M."/>
            <person name="Sim J.-S."/>
            <person name="Jeong J.-T."/>
            <person name="Choi B.-S."/>
            <person name="Jung M."/>
            <person name="Ginzburg D."/>
            <person name="Zhao K."/>
            <person name="Won S.Y."/>
            <person name="Oh T.-J."/>
            <person name="Yu Y."/>
            <person name="Kim N.-H."/>
            <person name="Lee O.R."/>
            <person name="Lee T.-H."/>
            <person name="Bashyal P."/>
            <person name="Kim T.-S."/>
            <person name="Lee W.-H."/>
            <person name="Kawkins C."/>
            <person name="Kim C.-K."/>
            <person name="Kim J.S."/>
            <person name="Ahn B.O."/>
            <person name="Rhee S.Y."/>
            <person name="Sohng J.K."/>
        </authorList>
    </citation>
    <scope>NUCLEOTIDE SEQUENCE</scope>
    <source>
        <tissue evidence="3">Leaf</tissue>
    </source>
</reference>
<accession>A0A834TLT2</accession>
<dbReference type="InterPro" id="IPR001878">
    <property type="entry name" value="Znf_CCHC"/>
</dbReference>
<dbReference type="Pfam" id="PF14392">
    <property type="entry name" value="zf-CCHC_4"/>
    <property type="match status" value="1"/>
</dbReference>
<evidence type="ECO:0000259" key="2">
    <source>
        <dbReference type="PROSITE" id="PS50158"/>
    </source>
</evidence>
<dbReference type="GO" id="GO:0008270">
    <property type="term" value="F:zinc ion binding"/>
    <property type="evidence" value="ECO:0007669"/>
    <property type="project" value="UniProtKB-KW"/>
</dbReference>
<evidence type="ECO:0000313" key="4">
    <source>
        <dbReference type="Proteomes" id="UP000634136"/>
    </source>
</evidence>
<organism evidence="3 4">
    <name type="scientific">Senna tora</name>
    <dbReference type="NCBI Taxonomy" id="362788"/>
    <lineage>
        <taxon>Eukaryota</taxon>
        <taxon>Viridiplantae</taxon>
        <taxon>Streptophyta</taxon>
        <taxon>Embryophyta</taxon>
        <taxon>Tracheophyta</taxon>
        <taxon>Spermatophyta</taxon>
        <taxon>Magnoliopsida</taxon>
        <taxon>eudicotyledons</taxon>
        <taxon>Gunneridae</taxon>
        <taxon>Pentapetalae</taxon>
        <taxon>rosids</taxon>
        <taxon>fabids</taxon>
        <taxon>Fabales</taxon>
        <taxon>Fabaceae</taxon>
        <taxon>Caesalpinioideae</taxon>
        <taxon>Cassia clade</taxon>
        <taxon>Senna</taxon>
    </lineage>
</organism>
<feature type="domain" description="CCHC-type" evidence="2">
    <location>
        <begin position="40"/>
        <end position="53"/>
    </location>
</feature>
<name>A0A834TLT2_9FABA</name>
<keyword evidence="1" id="KW-0863">Zinc-finger</keyword>
<dbReference type="AlphaFoldDB" id="A0A834TLT2"/>
<keyword evidence="4" id="KW-1185">Reference proteome</keyword>